<evidence type="ECO:0000259" key="9">
    <source>
        <dbReference type="PROSITE" id="PS50928"/>
    </source>
</evidence>
<feature type="transmembrane region" description="Helical" evidence="7">
    <location>
        <begin position="125"/>
        <end position="145"/>
    </location>
</feature>
<evidence type="ECO:0000256" key="4">
    <source>
        <dbReference type="ARBA" id="ARBA00022692"/>
    </source>
</evidence>
<evidence type="ECO:0000256" key="1">
    <source>
        <dbReference type="ARBA" id="ARBA00004651"/>
    </source>
</evidence>
<dbReference type="Gene3D" id="1.10.3720.10">
    <property type="entry name" value="MetI-like"/>
    <property type="match status" value="1"/>
</dbReference>
<feature type="domain" description="ABC transmembrane type-1" evidence="9">
    <location>
        <begin position="88"/>
        <end position="304"/>
    </location>
</feature>
<dbReference type="SUPFAM" id="SSF161098">
    <property type="entry name" value="MetI-like"/>
    <property type="match status" value="1"/>
</dbReference>
<keyword evidence="2 7" id="KW-0813">Transport</keyword>
<dbReference type="Proteomes" id="UP001164803">
    <property type="component" value="Chromosome"/>
</dbReference>
<evidence type="ECO:0000313" key="11">
    <source>
        <dbReference type="Proteomes" id="UP001164803"/>
    </source>
</evidence>
<evidence type="ECO:0000313" key="10">
    <source>
        <dbReference type="EMBL" id="WAH38177.1"/>
    </source>
</evidence>
<feature type="transmembrane region" description="Helical" evidence="7">
    <location>
        <begin position="185"/>
        <end position="203"/>
    </location>
</feature>
<reference evidence="10" key="1">
    <citation type="submission" date="2022-08" db="EMBL/GenBank/DDBJ databases">
        <title>Alicyclobacillus dauci DSM2870, complete genome.</title>
        <authorList>
            <person name="Wang Q."/>
            <person name="Cai R."/>
            <person name="Wang Z."/>
        </authorList>
    </citation>
    <scope>NUCLEOTIDE SEQUENCE</scope>
    <source>
        <strain evidence="10">DSM 28700</strain>
    </source>
</reference>
<dbReference type="PROSITE" id="PS50928">
    <property type="entry name" value="ABC_TM1"/>
    <property type="match status" value="1"/>
</dbReference>
<evidence type="ECO:0000256" key="5">
    <source>
        <dbReference type="ARBA" id="ARBA00022989"/>
    </source>
</evidence>
<keyword evidence="4 7" id="KW-0812">Transmembrane</keyword>
<dbReference type="PANTHER" id="PTHR43005">
    <property type="entry name" value="BLR7065 PROTEIN"/>
    <property type="match status" value="1"/>
</dbReference>
<evidence type="ECO:0000256" key="8">
    <source>
        <dbReference type="SAM" id="MobiDB-lite"/>
    </source>
</evidence>
<dbReference type="RefSeq" id="WP_268045738.1">
    <property type="nucleotide sequence ID" value="NZ_CP104064.1"/>
</dbReference>
<feature type="transmembrane region" description="Helical" evidence="7">
    <location>
        <begin position="27"/>
        <end position="52"/>
    </location>
</feature>
<feature type="compositionally biased region" description="Low complexity" evidence="8">
    <location>
        <begin position="1"/>
        <end position="11"/>
    </location>
</feature>
<evidence type="ECO:0000256" key="3">
    <source>
        <dbReference type="ARBA" id="ARBA00022475"/>
    </source>
</evidence>
<dbReference type="InterPro" id="IPR035906">
    <property type="entry name" value="MetI-like_sf"/>
</dbReference>
<evidence type="ECO:0000256" key="7">
    <source>
        <dbReference type="RuleBase" id="RU363032"/>
    </source>
</evidence>
<feature type="transmembrane region" description="Helical" evidence="7">
    <location>
        <begin position="92"/>
        <end position="113"/>
    </location>
</feature>
<organism evidence="10 11">
    <name type="scientific">Alicyclobacillus dauci</name>
    <dbReference type="NCBI Taxonomy" id="1475485"/>
    <lineage>
        <taxon>Bacteria</taxon>
        <taxon>Bacillati</taxon>
        <taxon>Bacillota</taxon>
        <taxon>Bacilli</taxon>
        <taxon>Bacillales</taxon>
        <taxon>Alicyclobacillaceae</taxon>
        <taxon>Alicyclobacillus</taxon>
    </lineage>
</organism>
<evidence type="ECO:0000256" key="2">
    <source>
        <dbReference type="ARBA" id="ARBA00022448"/>
    </source>
</evidence>
<gene>
    <name evidence="10" type="ORF">NZD86_06745</name>
</gene>
<dbReference type="CDD" id="cd06261">
    <property type="entry name" value="TM_PBP2"/>
    <property type="match status" value="1"/>
</dbReference>
<name>A0ABY6Z5T2_9BACL</name>
<keyword evidence="3" id="KW-1003">Cell membrane</keyword>
<protein>
    <submittedName>
        <fullName evidence="10">Sugar ABC transporter permease</fullName>
    </submittedName>
</protein>
<feature type="region of interest" description="Disordered" evidence="8">
    <location>
        <begin position="1"/>
        <end position="21"/>
    </location>
</feature>
<dbReference type="EMBL" id="CP104064">
    <property type="protein sequence ID" value="WAH38177.1"/>
    <property type="molecule type" value="Genomic_DNA"/>
</dbReference>
<comment type="similarity">
    <text evidence="7">Belongs to the binding-protein-dependent transport system permease family.</text>
</comment>
<keyword evidence="5 7" id="KW-1133">Transmembrane helix</keyword>
<dbReference type="PANTHER" id="PTHR43005:SF1">
    <property type="entry name" value="SPERMIDINE_PUTRESCINE TRANSPORT SYSTEM PERMEASE PROTEIN"/>
    <property type="match status" value="1"/>
</dbReference>
<dbReference type="InterPro" id="IPR000515">
    <property type="entry name" value="MetI-like"/>
</dbReference>
<proteinExistence type="inferred from homology"/>
<dbReference type="Pfam" id="PF00528">
    <property type="entry name" value="BPD_transp_1"/>
    <property type="match status" value="1"/>
</dbReference>
<feature type="transmembrane region" description="Helical" evidence="7">
    <location>
        <begin position="279"/>
        <end position="303"/>
    </location>
</feature>
<accession>A0ABY6Z5T2</accession>
<sequence length="315" mass="34319">MSIATAQTPTRSPRRARRSLKSTDRRAGLGLLAPAGIVILAVTIFPIIYSIVMSFNDITLTTTGFDFKFSGFHNYATVYGAPVFWHSVWFTVYYSIVTVAVELFLGLLIALAIQNVQRLKDLSIVIMLIPWSLITVISAQMWGYIYNGVYGVLNGVFQGLHIIGSPANWLGAPTSAVMAMMVADIWKTTPFVVIILVSGLQMIPHDYYEAARIDGANAWQTFWNVTFPQLRGSIALAGLFRILQAFGVFDLPFVLTHGGPGTSTQSLAILGEETLFQNLHFGIGAAIAVSTVILVLGACLAFLSAFRSMVEEEAA</sequence>
<evidence type="ECO:0000256" key="6">
    <source>
        <dbReference type="ARBA" id="ARBA00023136"/>
    </source>
</evidence>
<comment type="subcellular location">
    <subcellularLocation>
        <location evidence="1 7">Cell membrane</location>
        <topology evidence="1 7">Multi-pass membrane protein</topology>
    </subcellularLocation>
</comment>
<keyword evidence="6 7" id="KW-0472">Membrane</keyword>
<keyword evidence="11" id="KW-1185">Reference proteome</keyword>